<evidence type="ECO:0000313" key="3">
    <source>
        <dbReference type="Proteomes" id="UP001200604"/>
    </source>
</evidence>
<organism evidence="2 3">
    <name type="scientific">Corynebacterium parakroppenstedtii</name>
    <dbReference type="NCBI Taxonomy" id="2828363"/>
    <lineage>
        <taxon>Bacteria</taxon>
        <taxon>Bacillati</taxon>
        <taxon>Actinomycetota</taxon>
        <taxon>Actinomycetes</taxon>
        <taxon>Mycobacteriales</taxon>
        <taxon>Corynebacteriaceae</taxon>
        <taxon>Corynebacterium</taxon>
    </lineage>
</organism>
<keyword evidence="3" id="KW-1185">Reference proteome</keyword>
<dbReference type="EMBL" id="JAKJKU010000003">
    <property type="protein sequence ID" value="MCF6774188.1"/>
    <property type="molecule type" value="Genomic_DNA"/>
</dbReference>
<dbReference type="Gene3D" id="3.40.50.1820">
    <property type="entry name" value="alpha/beta hydrolase"/>
    <property type="match status" value="2"/>
</dbReference>
<feature type="compositionally biased region" description="Polar residues" evidence="1">
    <location>
        <begin position="1"/>
        <end position="12"/>
    </location>
</feature>
<feature type="compositionally biased region" description="Polar residues" evidence="1">
    <location>
        <begin position="56"/>
        <end position="67"/>
    </location>
</feature>
<dbReference type="PANTHER" id="PTHR34853">
    <property type="match status" value="1"/>
</dbReference>
<dbReference type="Proteomes" id="UP001200604">
    <property type="component" value="Unassembled WGS sequence"/>
</dbReference>
<dbReference type="GeneID" id="92726814"/>
<gene>
    <name evidence="2" type="ORF">L3H44_07165</name>
</gene>
<sequence>MPRTVPQTSQPDRFSRAHTARRRRSVLASLSLSASLGIASTLSIPTGIAYAGDAQGTVSQPTESIPGSNDPHLMDTAPGDTTEPGTLTKVEPLNPAIAVPHAGASYRITYWTVNSQGQPALSTAAVYFPQGKAPEGGWPVMAWAHGTVGLNDVCAYSTNGPAAWERDWDYLNSWMDQGYAIVASDYVGLGTPGSHPYLDGKVEAHSVVDAIKASTTHFEELAKKWFVAGQSQGGGAAMFTARYAEEYGGNSDGLSYRGAVATGVPAYIEDLLPVVFRPGVVPPGKLGEQNVLPTLTTYLLYIVSGLRTAHPEWDVNSYLTDYGKKWVDYAEGPICDTLSTPSHPAPEGITDVVKKENIRIEEVFSKPLDTIPGFKQALKDYMGIPESGYNQPVFIGQGGLDTDIFMPGAVTLAEKMKASGQPVTFKFYPDKDHSGTVNRSKEDSIPFVKNVMS</sequence>
<dbReference type="PIRSF" id="PIRSF029171">
    <property type="entry name" value="Esterase_LipA"/>
    <property type="match status" value="1"/>
</dbReference>
<dbReference type="SUPFAM" id="SSF53474">
    <property type="entry name" value="alpha/beta-Hydrolases"/>
    <property type="match status" value="1"/>
</dbReference>
<dbReference type="PANTHER" id="PTHR34853:SF1">
    <property type="entry name" value="LIPASE 5"/>
    <property type="match status" value="1"/>
</dbReference>
<evidence type="ECO:0000313" key="2">
    <source>
        <dbReference type="EMBL" id="MCF6774188.1"/>
    </source>
</evidence>
<name>A0ABS9HM86_9CORY</name>
<proteinExistence type="predicted"/>
<dbReference type="Pfam" id="PF03583">
    <property type="entry name" value="LIP"/>
    <property type="match status" value="1"/>
</dbReference>
<evidence type="ECO:0000256" key="1">
    <source>
        <dbReference type="SAM" id="MobiDB-lite"/>
    </source>
</evidence>
<feature type="region of interest" description="Disordered" evidence="1">
    <location>
        <begin position="1"/>
        <end position="21"/>
    </location>
</feature>
<comment type="caution">
    <text evidence="2">The sequence shown here is derived from an EMBL/GenBank/DDBJ whole genome shotgun (WGS) entry which is preliminary data.</text>
</comment>
<dbReference type="InterPro" id="IPR005152">
    <property type="entry name" value="Lipase_secreted"/>
</dbReference>
<accession>A0ABS9HM86</accession>
<dbReference type="InterPro" id="IPR029058">
    <property type="entry name" value="AB_hydrolase_fold"/>
</dbReference>
<reference evidence="2 3" key="1">
    <citation type="submission" date="2022-01" db="EMBL/GenBank/DDBJ databases">
        <title>Identification and Characterization of Corynebacterium sp.</title>
        <authorList>
            <person name="Luo Q."/>
            <person name="Qu P."/>
            <person name="Chen Q."/>
        </authorList>
    </citation>
    <scope>NUCLEOTIDE SEQUENCE [LARGE SCALE GENOMIC DNA]</scope>
    <source>
        <strain evidence="2 3">MC-12</strain>
    </source>
</reference>
<feature type="region of interest" description="Disordered" evidence="1">
    <location>
        <begin position="55"/>
        <end position="81"/>
    </location>
</feature>
<dbReference type="RefSeq" id="WP_231725442.1">
    <property type="nucleotide sequence ID" value="NZ_JAFFSY010000002.1"/>
</dbReference>
<protein>
    <submittedName>
        <fullName evidence="2">Lipase family protein</fullName>
    </submittedName>
</protein>